<dbReference type="GO" id="GO:0016712">
    <property type="term" value="F:oxidoreductase activity, acting on paired donors, with incorporation or reduction of molecular oxygen, reduced flavin or flavoprotein as one donor, and incorporation of one atom of oxygen"/>
    <property type="evidence" value="ECO:0007669"/>
    <property type="project" value="TreeGrafter"/>
</dbReference>
<protein>
    <submittedName>
        <fullName evidence="10">Cytochrome P450 2J2</fullName>
    </submittedName>
</protein>
<dbReference type="FunFam" id="1.10.630.10:FF:000036">
    <property type="entry name" value="CYtochrome P450 family"/>
    <property type="match status" value="1"/>
</dbReference>
<dbReference type="InterPro" id="IPR036396">
    <property type="entry name" value="Cyt_P450_sf"/>
</dbReference>
<reference evidence="10 11" key="1">
    <citation type="submission" date="2021-06" db="EMBL/GenBank/DDBJ databases">
        <title>Caerostris extrusa draft genome.</title>
        <authorList>
            <person name="Kono N."/>
            <person name="Arakawa K."/>
        </authorList>
    </citation>
    <scope>NUCLEOTIDE SEQUENCE [LARGE SCALE GENOMIC DNA]</scope>
</reference>
<gene>
    <name evidence="10" type="primary">CYP2J2</name>
    <name evidence="10" type="ORF">CEXT_240451</name>
</gene>
<evidence type="ECO:0000256" key="7">
    <source>
        <dbReference type="PIRSR" id="PIRSR602401-1"/>
    </source>
</evidence>
<dbReference type="PRINTS" id="PR00385">
    <property type="entry name" value="P450"/>
</dbReference>
<evidence type="ECO:0000313" key="10">
    <source>
        <dbReference type="EMBL" id="GIY95137.1"/>
    </source>
</evidence>
<evidence type="ECO:0000256" key="5">
    <source>
        <dbReference type="ARBA" id="ARBA00023004"/>
    </source>
</evidence>
<dbReference type="Pfam" id="PF00067">
    <property type="entry name" value="p450"/>
    <property type="match status" value="1"/>
</dbReference>
<keyword evidence="9" id="KW-0472">Membrane</keyword>
<accession>A0AAV4XJ08</accession>
<keyword evidence="9" id="KW-0812">Transmembrane</keyword>
<keyword evidence="5 7" id="KW-0408">Iron</keyword>
<dbReference type="EMBL" id="BPLR01000484">
    <property type="protein sequence ID" value="GIY95137.1"/>
    <property type="molecule type" value="Genomic_DNA"/>
</dbReference>
<dbReference type="SUPFAM" id="SSF48264">
    <property type="entry name" value="Cytochrome P450"/>
    <property type="match status" value="1"/>
</dbReference>
<evidence type="ECO:0000256" key="4">
    <source>
        <dbReference type="ARBA" id="ARBA00023002"/>
    </source>
</evidence>
<evidence type="ECO:0000313" key="11">
    <source>
        <dbReference type="Proteomes" id="UP001054945"/>
    </source>
</evidence>
<evidence type="ECO:0000256" key="8">
    <source>
        <dbReference type="RuleBase" id="RU000461"/>
    </source>
</evidence>
<organism evidence="10 11">
    <name type="scientific">Caerostris extrusa</name>
    <name type="common">Bark spider</name>
    <name type="synonym">Caerostris bankana</name>
    <dbReference type="NCBI Taxonomy" id="172846"/>
    <lineage>
        <taxon>Eukaryota</taxon>
        <taxon>Metazoa</taxon>
        <taxon>Ecdysozoa</taxon>
        <taxon>Arthropoda</taxon>
        <taxon>Chelicerata</taxon>
        <taxon>Arachnida</taxon>
        <taxon>Araneae</taxon>
        <taxon>Araneomorphae</taxon>
        <taxon>Entelegynae</taxon>
        <taxon>Araneoidea</taxon>
        <taxon>Araneidae</taxon>
        <taxon>Caerostris</taxon>
    </lineage>
</organism>
<keyword evidence="11" id="KW-1185">Reference proteome</keyword>
<keyword evidence="7 8" id="KW-0349">Heme</keyword>
<dbReference type="PANTHER" id="PTHR24300:SF375">
    <property type="entry name" value="CYTOCHROME P450 FAMILY"/>
    <property type="match status" value="1"/>
</dbReference>
<dbReference type="GO" id="GO:0005506">
    <property type="term" value="F:iron ion binding"/>
    <property type="evidence" value="ECO:0007669"/>
    <property type="project" value="InterPro"/>
</dbReference>
<dbReference type="InterPro" id="IPR050182">
    <property type="entry name" value="Cytochrome_P450_fam2"/>
</dbReference>
<evidence type="ECO:0000256" key="1">
    <source>
        <dbReference type="ARBA" id="ARBA00001971"/>
    </source>
</evidence>
<dbReference type="InterPro" id="IPR002401">
    <property type="entry name" value="Cyt_P450_E_grp-I"/>
</dbReference>
<dbReference type="Gene3D" id="1.10.630.10">
    <property type="entry name" value="Cytochrome P450"/>
    <property type="match status" value="1"/>
</dbReference>
<dbReference type="GO" id="GO:0006805">
    <property type="term" value="P:xenobiotic metabolic process"/>
    <property type="evidence" value="ECO:0007669"/>
    <property type="project" value="TreeGrafter"/>
</dbReference>
<name>A0AAV4XJ08_CAEEX</name>
<evidence type="ECO:0000256" key="2">
    <source>
        <dbReference type="ARBA" id="ARBA00010617"/>
    </source>
</evidence>
<keyword evidence="6 8" id="KW-0503">Monooxygenase</keyword>
<dbReference type="PROSITE" id="PS00086">
    <property type="entry name" value="CYTOCHROME_P450"/>
    <property type="match status" value="1"/>
</dbReference>
<sequence length="568" mass="65244">MEYLTKSVIPKLRNEVENLTPLIKEYKYEILWGICGFLVAYFIGILIKRARSNFPPGPTGLPLLGYLPFLTENLHLDLIELGKKYGDVFSVSLGTNTIVILHGTDAIKEAFNKQEFLGRPTIGSLQLTNPLSPFFGGDFHAWKEQRRFVVQSMKDLGLGKTKIEEDVMDEINHFIEVLKSHNGKPMDVKEPLSPSMSNNICALVFGKRYEYDDKDRQFLDKNLEEANEFFSQTSADTLFPWIAYIPFYYKFMRIDRSLSAINKIKAFFKVEVNKHLKTLDPGHIRDFIDSYFLEIDAQKAKNSSDSTFHYEMLISNVMDLFGAGSETVRTSILWFIYCMAAFPDVQKKVQKEIMEVLGTERRPEYLDLKSMPYTHAVMMEIMRWKSIVPLNLMHCTLADTTVGGYDIPKGTVVIANFWNAHHDPRYWEEPEKFQPERFLSKDGKSVVKSSNFLAFSTGRRVCPGESMANMEMFLYFTSLLQKFDIKFPDGVKPTFKAKLTGTFRLDPFKFTLKSNSLWAVGKSVLLLQQNDFWVLNGSEKRREQIAFPRTYLTCSKAFMPGGLAGQNI</sequence>
<feature type="transmembrane region" description="Helical" evidence="9">
    <location>
        <begin position="30"/>
        <end position="47"/>
    </location>
</feature>
<dbReference type="PRINTS" id="PR00463">
    <property type="entry name" value="EP450I"/>
</dbReference>
<dbReference type="GO" id="GO:0020037">
    <property type="term" value="F:heme binding"/>
    <property type="evidence" value="ECO:0007669"/>
    <property type="project" value="InterPro"/>
</dbReference>
<dbReference type="GO" id="GO:0006082">
    <property type="term" value="P:organic acid metabolic process"/>
    <property type="evidence" value="ECO:0007669"/>
    <property type="project" value="TreeGrafter"/>
</dbReference>
<keyword evidence="9" id="KW-1133">Transmembrane helix</keyword>
<dbReference type="PANTHER" id="PTHR24300">
    <property type="entry name" value="CYTOCHROME P450 508A4-RELATED"/>
    <property type="match status" value="1"/>
</dbReference>
<dbReference type="GO" id="GO:0005737">
    <property type="term" value="C:cytoplasm"/>
    <property type="evidence" value="ECO:0007669"/>
    <property type="project" value="TreeGrafter"/>
</dbReference>
<dbReference type="Proteomes" id="UP001054945">
    <property type="component" value="Unassembled WGS sequence"/>
</dbReference>
<comment type="similarity">
    <text evidence="2 8">Belongs to the cytochrome P450 family.</text>
</comment>
<dbReference type="InterPro" id="IPR017972">
    <property type="entry name" value="Cyt_P450_CS"/>
</dbReference>
<keyword evidence="3 7" id="KW-0479">Metal-binding</keyword>
<dbReference type="AlphaFoldDB" id="A0AAV4XJ08"/>
<comment type="caution">
    <text evidence="10">The sequence shown here is derived from an EMBL/GenBank/DDBJ whole genome shotgun (WGS) entry which is preliminary data.</text>
</comment>
<proteinExistence type="inferred from homology"/>
<feature type="binding site" description="axial binding residue" evidence="7">
    <location>
        <position position="462"/>
    </location>
    <ligand>
        <name>heme</name>
        <dbReference type="ChEBI" id="CHEBI:30413"/>
    </ligand>
    <ligandPart>
        <name>Fe</name>
        <dbReference type="ChEBI" id="CHEBI:18248"/>
    </ligandPart>
</feature>
<dbReference type="InterPro" id="IPR001128">
    <property type="entry name" value="Cyt_P450"/>
</dbReference>
<evidence type="ECO:0000256" key="9">
    <source>
        <dbReference type="SAM" id="Phobius"/>
    </source>
</evidence>
<evidence type="ECO:0000256" key="3">
    <source>
        <dbReference type="ARBA" id="ARBA00022723"/>
    </source>
</evidence>
<evidence type="ECO:0000256" key="6">
    <source>
        <dbReference type="ARBA" id="ARBA00023033"/>
    </source>
</evidence>
<comment type="cofactor">
    <cofactor evidence="1 7">
        <name>heme</name>
        <dbReference type="ChEBI" id="CHEBI:30413"/>
    </cofactor>
</comment>
<keyword evidence="4 8" id="KW-0560">Oxidoreductase</keyword>